<comment type="caution">
    <text evidence="2">The sequence shown here is derived from an EMBL/GenBank/DDBJ whole genome shotgun (WGS) entry which is preliminary data.</text>
</comment>
<feature type="compositionally biased region" description="Basic and acidic residues" evidence="1">
    <location>
        <begin position="1"/>
        <end position="12"/>
    </location>
</feature>
<dbReference type="EMBL" id="WJEE01000028">
    <property type="protein sequence ID" value="MRI67251.1"/>
    <property type="molecule type" value="Genomic_DNA"/>
</dbReference>
<protein>
    <submittedName>
        <fullName evidence="2">Uncharacterized protein</fullName>
    </submittedName>
</protein>
<dbReference type="RefSeq" id="WP_153835849.1">
    <property type="nucleotide sequence ID" value="NZ_JBHUMW010000052.1"/>
</dbReference>
<evidence type="ECO:0000256" key="1">
    <source>
        <dbReference type="SAM" id="MobiDB-lite"/>
    </source>
</evidence>
<evidence type="ECO:0000313" key="2">
    <source>
        <dbReference type="EMBL" id="MRI67251.1"/>
    </source>
</evidence>
<name>A0A6N7R1R5_9BACI</name>
<sequence>MKEKNPQKRVEIEQESIPEINHETHHPDRDETRLQQASMEPGNDYLKTETGGQGEK</sequence>
<accession>A0A6N7R1R5</accession>
<feature type="region of interest" description="Disordered" evidence="1">
    <location>
        <begin position="1"/>
        <end position="56"/>
    </location>
</feature>
<proteinExistence type="predicted"/>
<reference evidence="2 3" key="1">
    <citation type="submission" date="2019-10" db="EMBL/GenBank/DDBJ databases">
        <title>Gracilibacillus salitolerans sp. nov., a moderate halophile isolated from a saline soil in northwest China.</title>
        <authorList>
            <person name="Gan L."/>
        </authorList>
    </citation>
    <scope>NUCLEOTIDE SEQUENCE [LARGE SCALE GENOMIC DNA]</scope>
    <source>
        <strain evidence="2 3">TP2-8</strain>
    </source>
</reference>
<feature type="compositionally biased region" description="Basic and acidic residues" evidence="1">
    <location>
        <begin position="20"/>
        <end position="33"/>
    </location>
</feature>
<gene>
    <name evidence="2" type="ORF">GH885_12995</name>
</gene>
<evidence type="ECO:0000313" key="3">
    <source>
        <dbReference type="Proteomes" id="UP000435187"/>
    </source>
</evidence>
<organism evidence="2 3">
    <name type="scientific">Gracilibacillus thailandensis</name>
    <dbReference type="NCBI Taxonomy" id="563735"/>
    <lineage>
        <taxon>Bacteria</taxon>
        <taxon>Bacillati</taxon>
        <taxon>Bacillota</taxon>
        <taxon>Bacilli</taxon>
        <taxon>Bacillales</taxon>
        <taxon>Bacillaceae</taxon>
        <taxon>Gracilibacillus</taxon>
    </lineage>
</organism>
<dbReference type="AlphaFoldDB" id="A0A6N7R1R5"/>
<keyword evidence="3" id="KW-1185">Reference proteome</keyword>
<dbReference type="Proteomes" id="UP000435187">
    <property type="component" value="Unassembled WGS sequence"/>
</dbReference>